<feature type="chain" id="PRO_5046256088" description="Lipid/polyisoprenoid-binding YceI-like domain-containing protein" evidence="2">
    <location>
        <begin position="21"/>
        <end position="215"/>
    </location>
</feature>
<evidence type="ECO:0000313" key="4">
    <source>
        <dbReference type="EMBL" id="AOZ08202.1"/>
    </source>
</evidence>
<dbReference type="SMART" id="SM00867">
    <property type="entry name" value="YceI"/>
    <property type="match status" value="1"/>
</dbReference>
<evidence type="ECO:0000256" key="2">
    <source>
        <dbReference type="SAM" id="SignalP"/>
    </source>
</evidence>
<dbReference type="PANTHER" id="PTHR34406:SF2">
    <property type="entry name" value="PERIPLASMIC PROTEIN"/>
    <property type="match status" value="1"/>
</dbReference>
<dbReference type="Pfam" id="PF04264">
    <property type="entry name" value="YceI"/>
    <property type="match status" value="1"/>
</dbReference>
<evidence type="ECO:0000259" key="3">
    <source>
        <dbReference type="SMART" id="SM00867"/>
    </source>
</evidence>
<organism evidence="4 5">
    <name type="scientific">Cupriavidus malaysiensis</name>
    <dbReference type="NCBI Taxonomy" id="367825"/>
    <lineage>
        <taxon>Bacteria</taxon>
        <taxon>Pseudomonadati</taxon>
        <taxon>Pseudomonadota</taxon>
        <taxon>Betaproteobacteria</taxon>
        <taxon>Burkholderiales</taxon>
        <taxon>Burkholderiaceae</taxon>
        <taxon>Cupriavidus</taxon>
    </lineage>
</organism>
<accession>A0ABN4TLG7</accession>
<proteinExistence type="predicted"/>
<dbReference type="EMBL" id="CP017754">
    <property type="protein sequence ID" value="AOZ08202.1"/>
    <property type="molecule type" value="Genomic_DNA"/>
</dbReference>
<feature type="domain" description="Lipid/polyisoprenoid-binding YceI-like" evidence="3">
    <location>
        <begin position="24"/>
        <end position="189"/>
    </location>
</feature>
<evidence type="ECO:0000313" key="5">
    <source>
        <dbReference type="Proteomes" id="UP000177515"/>
    </source>
</evidence>
<feature type="region of interest" description="Disordered" evidence="1">
    <location>
        <begin position="192"/>
        <end position="215"/>
    </location>
</feature>
<dbReference type="InterPro" id="IPR007372">
    <property type="entry name" value="Lipid/polyisoprenoid-bd_YceI"/>
</dbReference>
<dbReference type="Proteomes" id="UP000177515">
    <property type="component" value="Chromosome 1"/>
</dbReference>
<evidence type="ECO:0000256" key="1">
    <source>
        <dbReference type="SAM" id="MobiDB-lite"/>
    </source>
</evidence>
<feature type="compositionally biased region" description="Low complexity" evidence="1">
    <location>
        <begin position="205"/>
        <end position="215"/>
    </location>
</feature>
<dbReference type="InterPro" id="IPR036761">
    <property type="entry name" value="TTHA0802/YceI-like_sf"/>
</dbReference>
<gene>
    <name evidence="4" type="ORF">BKK80_16505</name>
</gene>
<keyword evidence="2" id="KW-0732">Signal</keyword>
<sequence length="215" mass="22760">MLPMPVVLAMLAGSPGAAHAQARPYAVDGTHTTVYFGATHFGRSTVRGRFNRIDGRILYDPASGSGSLDVTVDTASVDSGLPPLDGVLRSPQFLDAQGFPYARLRAQRFIVEQGRLVAVEGELSLHGVTHPVRLEAERFSCGEEAVFGIRREACGGDFRLTLSRSAFGMTRFLPDVGDMVTLQIAIEATPAGPAEAPAMPPISPASPASDSQPAR</sequence>
<dbReference type="SUPFAM" id="SSF101874">
    <property type="entry name" value="YceI-like"/>
    <property type="match status" value="1"/>
</dbReference>
<keyword evidence="5" id="KW-1185">Reference proteome</keyword>
<reference evidence="4 5" key="1">
    <citation type="submission" date="2016-10" db="EMBL/GenBank/DDBJ databases">
        <title>Complete genome sequences of three Cupriavidus strains isolated from various Malaysian environments.</title>
        <authorList>
            <person name="Abdullah A.A.-A."/>
            <person name="Shafie N.A.H."/>
            <person name="Lau N.S."/>
        </authorList>
    </citation>
    <scope>NUCLEOTIDE SEQUENCE [LARGE SCALE GENOMIC DNA]</scope>
    <source>
        <strain evidence="4 5">USMAA1020</strain>
    </source>
</reference>
<protein>
    <recommendedName>
        <fullName evidence="3">Lipid/polyisoprenoid-binding YceI-like domain-containing protein</fullName>
    </recommendedName>
</protein>
<feature type="signal peptide" evidence="2">
    <location>
        <begin position="1"/>
        <end position="20"/>
    </location>
</feature>
<dbReference type="PANTHER" id="PTHR34406">
    <property type="entry name" value="PROTEIN YCEI"/>
    <property type="match status" value="1"/>
</dbReference>
<dbReference type="Gene3D" id="2.40.128.110">
    <property type="entry name" value="Lipid/polyisoprenoid-binding, YceI-like"/>
    <property type="match status" value="1"/>
</dbReference>
<name>A0ABN4TLG7_9BURK</name>